<name>A0A1A8F676_9TELE</name>
<organism evidence="1">
    <name type="scientific">Nothobranchius korthausae</name>
    <dbReference type="NCBI Taxonomy" id="1143690"/>
    <lineage>
        <taxon>Eukaryota</taxon>
        <taxon>Metazoa</taxon>
        <taxon>Chordata</taxon>
        <taxon>Craniata</taxon>
        <taxon>Vertebrata</taxon>
        <taxon>Euteleostomi</taxon>
        <taxon>Actinopterygii</taxon>
        <taxon>Neopterygii</taxon>
        <taxon>Teleostei</taxon>
        <taxon>Neoteleostei</taxon>
        <taxon>Acanthomorphata</taxon>
        <taxon>Ovalentaria</taxon>
        <taxon>Atherinomorphae</taxon>
        <taxon>Cyprinodontiformes</taxon>
        <taxon>Nothobranchiidae</taxon>
        <taxon>Nothobranchius</taxon>
    </lineage>
</organism>
<gene>
    <name evidence="1" type="primary">Nfu_g_1_012272</name>
</gene>
<feature type="non-terminal residue" evidence="1">
    <location>
        <position position="38"/>
    </location>
</feature>
<accession>A0A1A8F676</accession>
<protein>
    <submittedName>
        <fullName evidence="1">Uncharacterized protein</fullName>
    </submittedName>
</protein>
<proteinExistence type="predicted"/>
<reference evidence="1" key="2">
    <citation type="submission" date="2016-06" db="EMBL/GenBank/DDBJ databases">
        <title>The genome of a short-lived fish provides insights into sex chromosome evolution and the genetic control of aging.</title>
        <authorList>
            <person name="Reichwald K."/>
            <person name="Felder M."/>
            <person name="Petzold A."/>
            <person name="Koch P."/>
            <person name="Groth M."/>
            <person name="Platzer M."/>
        </authorList>
    </citation>
    <scope>NUCLEOTIDE SEQUENCE</scope>
    <source>
        <tissue evidence="1">Brain</tissue>
    </source>
</reference>
<reference evidence="1" key="1">
    <citation type="submission" date="2016-05" db="EMBL/GenBank/DDBJ databases">
        <authorList>
            <person name="Lavstsen T."/>
            <person name="Jespersen J.S."/>
        </authorList>
    </citation>
    <scope>NUCLEOTIDE SEQUENCE</scope>
    <source>
        <tissue evidence="1">Brain</tissue>
    </source>
</reference>
<dbReference type="EMBL" id="HAEB01007739">
    <property type="protein sequence ID" value="SBQ54266.1"/>
    <property type="molecule type" value="Transcribed_RNA"/>
</dbReference>
<dbReference type="AlphaFoldDB" id="A0A1A8F676"/>
<evidence type="ECO:0000313" key="1">
    <source>
        <dbReference type="EMBL" id="SBQ54266.1"/>
    </source>
</evidence>
<sequence>MKVLQKPENDQLHQRNIYSTRSWRCWSRSTAAPGDALR</sequence>